<dbReference type="InterPro" id="IPR015421">
    <property type="entry name" value="PyrdxlP-dep_Trfase_major"/>
</dbReference>
<organism evidence="3 4">
    <name type="scientific">Elizabethkingia anophelis</name>
    <dbReference type="NCBI Taxonomy" id="1117645"/>
    <lineage>
        <taxon>Bacteria</taxon>
        <taxon>Pseudomonadati</taxon>
        <taxon>Bacteroidota</taxon>
        <taxon>Flavobacteriia</taxon>
        <taxon>Flavobacteriales</taxon>
        <taxon>Weeksellaceae</taxon>
        <taxon>Elizabethkingia</taxon>
    </lineage>
</organism>
<evidence type="ECO:0000256" key="1">
    <source>
        <dbReference type="ARBA" id="ARBA00037999"/>
    </source>
</evidence>
<dbReference type="RefSeq" id="WP_223844260.1">
    <property type="nucleotide sequence ID" value="NZ_BQKS01000010.1"/>
</dbReference>
<comment type="caution">
    <text evidence="3">The sequence shown here is derived from an EMBL/GenBank/DDBJ whole genome shotgun (WGS) entry which is preliminary data.</text>
</comment>
<dbReference type="PANTHER" id="PTHR30244:SF34">
    <property type="entry name" value="DTDP-4-AMINO-4,6-DIDEOXYGALACTOSE TRANSAMINASE"/>
    <property type="match status" value="1"/>
</dbReference>
<comment type="similarity">
    <text evidence="1 2">Belongs to the DegT/DnrJ/EryC1 family.</text>
</comment>
<dbReference type="EC" id="2.6.1.87" evidence="3"/>
<accession>A0A7Z7PY57</accession>
<dbReference type="Proteomes" id="UP000254876">
    <property type="component" value="Unassembled WGS sequence"/>
</dbReference>
<dbReference type="InterPro" id="IPR000653">
    <property type="entry name" value="DegT/StrS_aminotransferase"/>
</dbReference>
<protein>
    <submittedName>
        <fullName evidence="3">UDP-4-amino-4-deoxy-L-arabinose--oxoglutarate aminotransferase</fullName>
        <ecNumber evidence="3">2.6.1.87</ecNumber>
    </submittedName>
</protein>
<keyword evidence="3" id="KW-0032">Aminotransferase</keyword>
<keyword evidence="2" id="KW-0663">Pyridoxal phosphate</keyword>
<dbReference type="SUPFAM" id="SSF53383">
    <property type="entry name" value="PLP-dependent transferases"/>
    <property type="match status" value="1"/>
</dbReference>
<proteinExistence type="inferred from homology"/>
<dbReference type="Gene3D" id="3.90.1150.10">
    <property type="entry name" value="Aspartate Aminotransferase, domain 1"/>
    <property type="match status" value="1"/>
</dbReference>
<dbReference type="GO" id="GO:0099620">
    <property type="term" value="F:UDP-4-amino-4-deoxy-L-arabinose aminotransferase"/>
    <property type="evidence" value="ECO:0007669"/>
    <property type="project" value="UniProtKB-EC"/>
</dbReference>
<evidence type="ECO:0000313" key="3">
    <source>
        <dbReference type="EMBL" id="STC99414.1"/>
    </source>
</evidence>
<gene>
    <name evidence="3" type="primary">arnB_1</name>
    <name evidence="3" type="ORF">NCTC10588_01298</name>
</gene>
<dbReference type="GO" id="GO:0030170">
    <property type="term" value="F:pyridoxal phosphate binding"/>
    <property type="evidence" value="ECO:0007669"/>
    <property type="project" value="TreeGrafter"/>
</dbReference>
<evidence type="ECO:0000256" key="2">
    <source>
        <dbReference type="RuleBase" id="RU004508"/>
    </source>
</evidence>
<dbReference type="InterPro" id="IPR015424">
    <property type="entry name" value="PyrdxlP-dep_Trfase"/>
</dbReference>
<dbReference type="Gene3D" id="3.40.640.10">
    <property type="entry name" value="Type I PLP-dependent aspartate aminotransferase-like (Major domain)"/>
    <property type="match status" value="1"/>
</dbReference>
<evidence type="ECO:0000313" key="4">
    <source>
        <dbReference type="Proteomes" id="UP000254876"/>
    </source>
</evidence>
<dbReference type="EMBL" id="UFYD01000001">
    <property type="protein sequence ID" value="STC99414.1"/>
    <property type="molecule type" value="Genomic_DNA"/>
</dbReference>
<dbReference type="Pfam" id="PF01041">
    <property type="entry name" value="DegT_DnrJ_EryC1"/>
    <property type="match status" value="1"/>
</dbReference>
<dbReference type="PIRSF" id="PIRSF000390">
    <property type="entry name" value="PLP_StrS"/>
    <property type="match status" value="1"/>
</dbReference>
<dbReference type="PANTHER" id="PTHR30244">
    <property type="entry name" value="TRANSAMINASE"/>
    <property type="match status" value="1"/>
</dbReference>
<dbReference type="GO" id="GO:0000271">
    <property type="term" value="P:polysaccharide biosynthetic process"/>
    <property type="evidence" value="ECO:0007669"/>
    <property type="project" value="TreeGrafter"/>
</dbReference>
<dbReference type="AlphaFoldDB" id="A0A7Z7PY57"/>
<dbReference type="InterPro" id="IPR015422">
    <property type="entry name" value="PyrdxlP-dep_Trfase_small"/>
</dbReference>
<name>A0A7Z7PY57_9FLAO</name>
<keyword evidence="3" id="KW-0808">Transferase</keyword>
<sequence>MKIPLMRSAFLKEKDTKKALADFILSAERLSMDKECRNFEIKFSTFQECTESILFNSGGSANLAMLQALKNLGRLKDGDKIGFSALTWSTNTMPIIQLGMIPVALDCEPSTLNTSSRNLLDALTQTDIKALFLTNILGFTDDIDVIKTICEDRGIILLEDNCESLGTELPSGKTGNFGVAASFSFYVAHHMSTIEGGMVSTSDPELAEMLRIVRANGWDRNLTPEQQKEWRNKYKIESEFQAKYTFYDLGYNLRPTEITGFLGQYQMQFLQENINKREANYLRIEQIIKNNDDFIFLKRDHISKLSTFAFPLVCKTKELRDIYVQKFIDAGVEIRPMIAGNMQKQPFYKKYVSKIFDLPGADHMHDCGLYCGNYPELTKEDLGIIESVLKK</sequence>
<reference evidence="3 4" key="1">
    <citation type="submission" date="2018-06" db="EMBL/GenBank/DDBJ databases">
        <authorList>
            <consortium name="Pathogen Informatics"/>
            <person name="Doyle S."/>
        </authorList>
    </citation>
    <scope>NUCLEOTIDE SEQUENCE [LARGE SCALE GENOMIC DNA]</scope>
    <source>
        <strain evidence="3 4">NCTC10588</strain>
    </source>
</reference>